<protein>
    <submittedName>
        <fullName evidence="1">Uncharacterized protein</fullName>
    </submittedName>
</protein>
<reference evidence="1 2" key="1">
    <citation type="submission" date="2015-11" db="EMBL/GenBank/DDBJ databases">
        <title>Draft genome sequences of new species of the genus Lactobacillus isolated from orchardgrass silage.</title>
        <authorList>
            <person name="Tohno M."/>
            <person name="Tanizawa Y."/>
            <person name="Arita M."/>
        </authorList>
    </citation>
    <scope>NUCLEOTIDE SEQUENCE [LARGE SCALE GENOMIC DNA]</scope>
    <source>
        <strain evidence="1 2">IWT5</strain>
    </source>
</reference>
<gene>
    <name evidence="1" type="ORF">IWT5_01511</name>
</gene>
<evidence type="ECO:0000313" key="2">
    <source>
        <dbReference type="Proteomes" id="UP000223370"/>
    </source>
</evidence>
<dbReference type="Proteomes" id="UP000223370">
    <property type="component" value="Unassembled WGS sequence"/>
</dbReference>
<organism evidence="1 2">
    <name type="scientific">Secundilactobacillus silagincola</name>
    <dbReference type="NCBI Taxonomy" id="1714681"/>
    <lineage>
        <taxon>Bacteria</taxon>
        <taxon>Bacillati</taxon>
        <taxon>Bacillota</taxon>
        <taxon>Bacilli</taxon>
        <taxon>Lactobacillales</taxon>
        <taxon>Lactobacillaceae</taxon>
        <taxon>Secundilactobacillus</taxon>
    </lineage>
</organism>
<dbReference type="AlphaFoldDB" id="A0A1Z5J2X8"/>
<sequence length="34" mass="4003">MAENNPNKVSKEFKELLDQVYEENKDAMDLMKSL</sequence>
<evidence type="ECO:0000313" key="1">
    <source>
        <dbReference type="EMBL" id="GAX08357.1"/>
    </source>
</evidence>
<accession>A0A1Z5J2X8</accession>
<dbReference type="EMBL" id="BCMJ01000005">
    <property type="protein sequence ID" value="GAX08357.1"/>
    <property type="molecule type" value="Genomic_DNA"/>
</dbReference>
<proteinExistence type="predicted"/>
<comment type="caution">
    <text evidence="1">The sequence shown here is derived from an EMBL/GenBank/DDBJ whole genome shotgun (WGS) entry which is preliminary data.</text>
</comment>
<name>A0A1Z5J2X8_9LACO</name>
<keyword evidence="2" id="KW-1185">Reference proteome</keyword>